<evidence type="ECO:0000256" key="1">
    <source>
        <dbReference type="SAM" id="MobiDB-lite"/>
    </source>
</evidence>
<accession>A0ABW3T593</accession>
<gene>
    <name evidence="3" type="ORF">ACFQ27_16415</name>
</gene>
<keyword evidence="4" id="KW-1185">Reference proteome</keyword>
<evidence type="ECO:0000313" key="3">
    <source>
        <dbReference type="EMBL" id="MFD1192173.1"/>
    </source>
</evidence>
<evidence type="ECO:0000313" key="4">
    <source>
        <dbReference type="Proteomes" id="UP001597216"/>
    </source>
</evidence>
<reference evidence="4" key="1">
    <citation type="journal article" date="2019" name="Int. J. Syst. Evol. Microbiol.">
        <title>The Global Catalogue of Microorganisms (GCM) 10K type strain sequencing project: providing services to taxonomists for standard genome sequencing and annotation.</title>
        <authorList>
            <consortium name="The Broad Institute Genomics Platform"/>
            <consortium name="The Broad Institute Genome Sequencing Center for Infectious Disease"/>
            <person name="Wu L."/>
            <person name="Ma J."/>
        </authorList>
    </citation>
    <scope>NUCLEOTIDE SEQUENCE [LARGE SCALE GENOMIC DNA]</scope>
    <source>
        <strain evidence="4">CCUG 55074</strain>
    </source>
</reference>
<keyword evidence="2" id="KW-0732">Signal</keyword>
<comment type="caution">
    <text evidence="3">The sequence shown here is derived from an EMBL/GenBank/DDBJ whole genome shotgun (WGS) entry which is preliminary data.</text>
</comment>
<dbReference type="Proteomes" id="UP001597216">
    <property type="component" value="Unassembled WGS sequence"/>
</dbReference>
<evidence type="ECO:0000256" key="2">
    <source>
        <dbReference type="SAM" id="SignalP"/>
    </source>
</evidence>
<dbReference type="RefSeq" id="WP_377354368.1">
    <property type="nucleotide sequence ID" value="NZ_JBHTLQ010000046.1"/>
</dbReference>
<name>A0ABW3T593_9CAUL</name>
<protein>
    <submittedName>
        <fullName evidence="3">Cell surface protein</fullName>
    </submittedName>
</protein>
<feature type="region of interest" description="Disordered" evidence="1">
    <location>
        <begin position="23"/>
        <end position="58"/>
    </location>
</feature>
<dbReference type="EMBL" id="JBHTLQ010000046">
    <property type="protein sequence ID" value="MFD1192173.1"/>
    <property type="molecule type" value="Genomic_DNA"/>
</dbReference>
<dbReference type="Gene3D" id="1.20.120.20">
    <property type="entry name" value="Apolipoprotein"/>
    <property type="match status" value="1"/>
</dbReference>
<sequence>MRPILPLALAVAAALSLGACSRQDQAETRSDLQAAADKTAQAAKDVASSPEVQEVKGDVKDAARDAGAAARDVAADTKDALRDAGADLKSGAAEAKADLDKHTAPKD</sequence>
<organism evidence="3 4">
    <name type="scientific">Phenylobacterium conjunctum</name>
    <dbReference type="NCBI Taxonomy" id="1298959"/>
    <lineage>
        <taxon>Bacteria</taxon>
        <taxon>Pseudomonadati</taxon>
        <taxon>Pseudomonadota</taxon>
        <taxon>Alphaproteobacteria</taxon>
        <taxon>Caulobacterales</taxon>
        <taxon>Caulobacteraceae</taxon>
        <taxon>Phenylobacterium</taxon>
    </lineage>
</organism>
<feature type="signal peptide" evidence="2">
    <location>
        <begin position="1"/>
        <end position="26"/>
    </location>
</feature>
<feature type="chain" id="PRO_5045064276" evidence="2">
    <location>
        <begin position="27"/>
        <end position="107"/>
    </location>
</feature>
<feature type="compositionally biased region" description="Low complexity" evidence="1">
    <location>
        <begin position="33"/>
        <end position="47"/>
    </location>
</feature>
<dbReference type="PROSITE" id="PS51257">
    <property type="entry name" value="PROKAR_LIPOPROTEIN"/>
    <property type="match status" value="1"/>
</dbReference>
<proteinExistence type="predicted"/>